<dbReference type="InterPro" id="IPR051829">
    <property type="entry name" value="Multiheme_Cytochr_ET"/>
</dbReference>
<dbReference type="Gene3D" id="1.10.1130.10">
    <property type="entry name" value="Flavocytochrome C3, Chain A"/>
    <property type="match status" value="2"/>
</dbReference>
<feature type="domain" description="Cytochrome c-552/4" evidence="3">
    <location>
        <begin position="423"/>
        <end position="447"/>
    </location>
</feature>
<evidence type="ECO:0000259" key="3">
    <source>
        <dbReference type="Pfam" id="PF13435"/>
    </source>
</evidence>
<keyword evidence="1" id="KW-0732">Signal</keyword>
<dbReference type="SUPFAM" id="SSF48695">
    <property type="entry name" value="Multiheme cytochromes"/>
    <property type="match status" value="1"/>
</dbReference>
<dbReference type="Pfam" id="PF13435">
    <property type="entry name" value="Cytochrome_C554"/>
    <property type="match status" value="1"/>
</dbReference>
<keyword evidence="2" id="KW-0472">Membrane</keyword>
<keyword evidence="5" id="KW-1185">Reference proteome</keyword>
<dbReference type="eggNOG" id="COG3303">
    <property type="taxonomic scope" value="Bacteria"/>
</dbReference>
<evidence type="ECO:0000313" key="4">
    <source>
        <dbReference type="EMBL" id="ADH86781.1"/>
    </source>
</evidence>
<feature type="transmembrane region" description="Helical" evidence="2">
    <location>
        <begin position="37"/>
        <end position="57"/>
    </location>
</feature>
<evidence type="ECO:0000256" key="2">
    <source>
        <dbReference type="SAM" id="Phobius"/>
    </source>
</evidence>
<organism evidence="4 5">
    <name type="scientific">Desulfurivibrio alkaliphilus (strain DSM 19089 / UNIQEM U267 / AHT2)</name>
    <dbReference type="NCBI Taxonomy" id="589865"/>
    <lineage>
        <taxon>Bacteria</taxon>
        <taxon>Pseudomonadati</taxon>
        <taxon>Thermodesulfobacteriota</taxon>
        <taxon>Desulfobulbia</taxon>
        <taxon>Desulfobulbales</taxon>
        <taxon>Desulfobulbaceae</taxon>
        <taxon>Desulfurivibrio</taxon>
    </lineage>
</organism>
<dbReference type="PANTHER" id="PTHR35038">
    <property type="entry name" value="DISSIMILATORY SULFITE REDUCTASE SIRA"/>
    <property type="match status" value="1"/>
</dbReference>
<dbReference type="Proteomes" id="UP000001508">
    <property type="component" value="Chromosome"/>
</dbReference>
<sequence length="794" mass="87106">MDFFCRRLRLVSRPPGGPPLSPTGPAKTLFPLSEFSFLRTFFPLSFFLCLFCLLFLFSCRGDSDGSKSAADHVIGDVRETSAVVNAQGEISFTGSGEFSGLMVSAQNLTMAAGGRLLIELDPAPVRENGFIPVGNLYTLTLFDSDGNEVAGNGTVMVEIPYRESVVEAQGLADELLLLHDGQQRSSSHIAERAVLVATLDGFGRFVVAIRDTPPTAKPHPLPLIEVGWDGYADAEQVLKNGDPIADPLRGIKVAQLGERVQLQGRETDISHKNYPAYDWELLSKPEGSAAQLTGTGREVEIIPDLVGRYIVQLTVADDQDSITITAGSYSYVEQNGEITSYCSFCHAGQYVGAAYKDIYGRDTLRDLITPWQESNHAAAYDNLDPVDRLDPVCLNCHTTGFLVTERNATAYDPGWGFADFFYDADGSGKTAADAPHLQGVNCESCHGPGGRDGTPPDSTGFQHPYQASLSQGPCMACHNIRPDEQISGRDYYYAWEGDLHVNAHYVVDGRIRVVDTYPCYHCHVGQYFIGRMHGKTLEPEVIEQPEGITCVVCHDPHDESGYGYQLRLAGEVAVQLKANSTSDDFIEMTFDAGTAAVCYSCHNAYITLPAVGEDLHGNQAEMMEGIGGYTYGEDIAGRTHGEVLVGDKCVACHMMAEHPSEPGKKVTTHQRRLYDGEDMFAADDYTVIGCKDCHVGEYALPAEGNRFDYGGRMSEIRDRLQELQQRINEVAGREDLQSPIIHNYAQSLSGNRLESVNRAAYNYLFVKRDGSFGLHNYPYAAELLRLSLEDLEGY</sequence>
<keyword evidence="2" id="KW-0812">Transmembrane</keyword>
<evidence type="ECO:0000313" key="5">
    <source>
        <dbReference type="Proteomes" id="UP000001508"/>
    </source>
</evidence>
<protein>
    <recommendedName>
        <fullName evidence="3">Cytochrome c-552/4 domain-containing protein</fullName>
    </recommendedName>
</protein>
<proteinExistence type="predicted"/>
<dbReference type="InterPro" id="IPR013783">
    <property type="entry name" value="Ig-like_fold"/>
</dbReference>
<dbReference type="InParanoid" id="D6Z5P4"/>
<dbReference type="PANTHER" id="PTHR35038:SF8">
    <property type="entry name" value="C-TYPE POLYHEME CYTOCHROME OMCC"/>
    <property type="match status" value="1"/>
</dbReference>
<dbReference type="AlphaFoldDB" id="D6Z5P4"/>
<dbReference type="InterPro" id="IPR023155">
    <property type="entry name" value="Cyt_c-552/4"/>
</dbReference>
<reference evidence="5" key="1">
    <citation type="submission" date="2010-02" db="EMBL/GenBank/DDBJ databases">
        <title>Complete sequence of Desulfurivibrio alkaliphilus AHT2.</title>
        <authorList>
            <consortium name="US DOE Joint Genome Institute"/>
            <person name="Pitluck S."/>
            <person name="Chertkov O."/>
            <person name="Detter J.C."/>
            <person name="Han C."/>
            <person name="Tapia R."/>
            <person name="Larimer F."/>
            <person name="Land M."/>
            <person name="Hauser L."/>
            <person name="Kyrpides N."/>
            <person name="Mikhailova N."/>
            <person name="Sorokin D.Y."/>
            <person name="Muyzer G."/>
            <person name="Woyke T."/>
        </authorList>
    </citation>
    <scope>NUCLEOTIDE SEQUENCE [LARGE SCALE GENOMIC DNA]</scope>
    <source>
        <strain evidence="5">DSM 19089 / UNIQEM U267 / AHT2</strain>
    </source>
</reference>
<gene>
    <name evidence="4" type="ordered locus">DaAHT2_2110</name>
</gene>
<dbReference type="EMBL" id="CP001940">
    <property type="protein sequence ID" value="ADH86781.1"/>
    <property type="molecule type" value="Genomic_DNA"/>
</dbReference>
<dbReference type="Gene3D" id="2.60.40.10">
    <property type="entry name" value="Immunoglobulins"/>
    <property type="match status" value="1"/>
</dbReference>
<dbReference type="InterPro" id="IPR036280">
    <property type="entry name" value="Multihaem_cyt_sf"/>
</dbReference>
<keyword evidence="2" id="KW-1133">Transmembrane helix</keyword>
<name>D6Z5P4_DESAT</name>
<dbReference type="KEGG" id="dak:DaAHT2_2110"/>
<dbReference type="HOGENOM" id="CLU_353645_0_0_7"/>
<evidence type="ECO:0000256" key="1">
    <source>
        <dbReference type="ARBA" id="ARBA00022729"/>
    </source>
</evidence>
<accession>D6Z5P4</accession>
<dbReference type="STRING" id="589865.DaAHT2_2110"/>